<dbReference type="InterPro" id="IPR032378">
    <property type="entry name" value="ZC3H15/TMA46_C"/>
</dbReference>
<organism evidence="3 4">
    <name type="scientific">Cordylochernes scorpioides</name>
    <dbReference type="NCBI Taxonomy" id="51811"/>
    <lineage>
        <taxon>Eukaryota</taxon>
        <taxon>Metazoa</taxon>
        <taxon>Ecdysozoa</taxon>
        <taxon>Arthropoda</taxon>
        <taxon>Chelicerata</taxon>
        <taxon>Arachnida</taxon>
        <taxon>Pseudoscorpiones</taxon>
        <taxon>Cheliferoidea</taxon>
        <taxon>Chernetidae</taxon>
        <taxon>Cordylochernes</taxon>
    </lineage>
</organism>
<dbReference type="Gene3D" id="3.10.110.10">
    <property type="entry name" value="Ubiquitin Conjugating Enzyme"/>
    <property type="match status" value="1"/>
</dbReference>
<accession>A0ABY6KXA3</accession>
<dbReference type="InterPro" id="IPR016135">
    <property type="entry name" value="UBQ-conjugating_enzyme/RWD"/>
</dbReference>
<evidence type="ECO:0000313" key="3">
    <source>
        <dbReference type="EMBL" id="UYV73506.1"/>
    </source>
</evidence>
<dbReference type="Proteomes" id="UP001235939">
    <property type="component" value="Chromosome 10"/>
</dbReference>
<dbReference type="InterPro" id="IPR040213">
    <property type="entry name" value="GIR2-like"/>
</dbReference>
<proteinExistence type="predicted"/>
<dbReference type="InterPro" id="IPR006575">
    <property type="entry name" value="RWD_dom"/>
</dbReference>
<dbReference type="EMBL" id="CP092872">
    <property type="protein sequence ID" value="UYV73506.1"/>
    <property type="molecule type" value="Genomic_DNA"/>
</dbReference>
<dbReference type="Pfam" id="PF16543">
    <property type="entry name" value="DFRP_C"/>
    <property type="match status" value="1"/>
</dbReference>
<evidence type="ECO:0000313" key="4">
    <source>
        <dbReference type="Proteomes" id="UP001235939"/>
    </source>
</evidence>
<evidence type="ECO:0000259" key="2">
    <source>
        <dbReference type="PROSITE" id="PS50908"/>
    </source>
</evidence>
<evidence type="ECO:0000256" key="1">
    <source>
        <dbReference type="SAM" id="Coils"/>
    </source>
</evidence>
<dbReference type="SUPFAM" id="SSF54495">
    <property type="entry name" value="UBC-like"/>
    <property type="match status" value="1"/>
</dbReference>
<protein>
    <submittedName>
        <fullName evidence="3">RWDD1</fullName>
    </submittedName>
</protein>
<feature type="domain" description="RWD" evidence="2">
    <location>
        <begin position="1"/>
        <end position="93"/>
    </location>
</feature>
<keyword evidence="1" id="KW-0175">Coiled coil</keyword>
<name>A0ABY6KXA3_9ARAC</name>
<keyword evidence="4" id="KW-1185">Reference proteome</keyword>
<reference evidence="3 4" key="1">
    <citation type="submission" date="2022-01" db="EMBL/GenBank/DDBJ databases">
        <title>A chromosomal length assembly of Cordylochernes scorpioides.</title>
        <authorList>
            <person name="Zeh D."/>
            <person name="Zeh J."/>
        </authorList>
    </citation>
    <scope>NUCLEOTIDE SEQUENCE [LARGE SCALE GENOMIC DNA]</scope>
    <source>
        <strain evidence="3">IN4F17</strain>
        <tissue evidence="3">Whole Body</tissue>
    </source>
</reference>
<gene>
    <name evidence="3" type="ORF">LAZ67_10003859</name>
</gene>
<dbReference type="Pfam" id="PF05773">
    <property type="entry name" value="RWD"/>
    <property type="match status" value="1"/>
</dbReference>
<dbReference type="PROSITE" id="PS50908">
    <property type="entry name" value="RWD"/>
    <property type="match status" value="1"/>
</dbReference>
<feature type="coiled-coil region" evidence="1">
    <location>
        <begin position="94"/>
        <end position="154"/>
    </location>
</feature>
<dbReference type="PANTHER" id="PTHR12292">
    <property type="entry name" value="RWD DOMAIN-CONTAINING PROTEIN"/>
    <property type="match status" value="1"/>
</dbReference>
<sequence length="190" mass="21748">MARTIYVFGFGLVTLYTYDSLLLKFTLGPTYPDDVPVISIAETENLDEDIANTELLEGILLPLTEMWCQAEQSVGMVMVFTLVNAASEWLCNEVDSIQSRQKKEDEQKKKAKEEEERKKFEGTRVTVESFLRWKAQFEEEIRELQKKEMLARAEALAGKLTGEEAIKVDESLFQDLEGMDLEDLQDCDDS</sequence>